<evidence type="ECO:0000256" key="1">
    <source>
        <dbReference type="ARBA" id="ARBA00023157"/>
    </source>
</evidence>
<dbReference type="SUPFAM" id="SSF49854">
    <property type="entry name" value="Spermadhesin, CUB domain"/>
    <property type="match status" value="1"/>
</dbReference>
<comment type="caution">
    <text evidence="4">The sequence shown here is derived from an EMBL/GenBank/DDBJ whole genome shotgun (WGS) entry which is preliminary data.</text>
</comment>
<reference evidence="4 5" key="1">
    <citation type="submission" date="2024-11" db="EMBL/GenBank/DDBJ databases">
        <title>Chromosome-level genome assembly of the freshwater bivalve Anodonta woodiana.</title>
        <authorList>
            <person name="Chen X."/>
        </authorList>
    </citation>
    <scope>NUCLEOTIDE SEQUENCE [LARGE SCALE GENOMIC DNA]</scope>
    <source>
        <strain evidence="4">MN2024</strain>
        <tissue evidence="4">Gills</tissue>
    </source>
</reference>
<evidence type="ECO:0000313" key="4">
    <source>
        <dbReference type="EMBL" id="KAL3858958.1"/>
    </source>
</evidence>
<feature type="domain" description="CUB" evidence="3">
    <location>
        <begin position="19"/>
        <end position="124"/>
    </location>
</feature>
<sequence length="124" mass="14031">MLFTRSTCLMYNYMEGIDCGDTKTLGGAVVFSHRFYTEQQYNNNVECRMTFKAQNEGWKLMLRILELDIPDRMPNGLCNDALYVYDDMDVFTKAMADAGGNGGLCGHLLPPALYSSGEYLTLHF</sequence>
<keyword evidence="5" id="KW-1185">Reference proteome</keyword>
<dbReference type="PROSITE" id="PS01180">
    <property type="entry name" value="CUB"/>
    <property type="match status" value="1"/>
</dbReference>
<gene>
    <name evidence="4" type="ORF">ACJMK2_009203</name>
</gene>
<accession>A0ABD3VEH4</accession>
<name>A0ABD3VEH4_SINWO</name>
<proteinExistence type="predicted"/>
<dbReference type="AlphaFoldDB" id="A0ABD3VEH4"/>
<organism evidence="4 5">
    <name type="scientific">Sinanodonta woodiana</name>
    <name type="common">Chinese pond mussel</name>
    <name type="synonym">Anodonta woodiana</name>
    <dbReference type="NCBI Taxonomy" id="1069815"/>
    <lineage>
        <taxon>Eukaryota</taxon>
        <taxon>Metazoa</taxon>
        <taxon>Spiralia</taxon>
        <taxon>Lophotrochozoa</taxon>
        <taxon>Mollusca</taxon>
        <taxon>Bivalvia</taxon>
        <taxon>Autobranchia</taxon>
        <taxon>Heteroconchia</taxon>
        <taxon>Palaeoheterodonta</taxon>
        <taxon>Unionida</taxon>
        <taxon>Unionoidea</taxon>
        <taxon>Unionidae</taxon>
        <taxon>Unioninae</taxon>
        <taxon>Sinanodonta</taxon>
    </lineage>
</organism>
<evidence type="ECO:0000256" key="2">
    <source>
        <dbReference type="PROSITE-ProRule" id="PRU00059"/>
    </source>
</evidence>
<evidence type="ECO:0000313" key="5">
    <source>
        <dbReference type="Proteomes" id="UP001634394"/>
    </source>
</evidence>
<dbReference type="CDD" id="cd00041">
    <property type="entry name" value="CUB"/>
    <property type="match status" value="1"/>
</dbReference>
<protein>
    <recommendedName>
        <fullName evidence="3">CUB domain-containing protein</fullName>
    </recommendedName>
</protein>
<keyword evidence="1" id="KW-1015">Disulfide bond</keyword>
<dbReference type="Proteomes" id="UP001634394">
    <property type="component" value="Unassembled WGS sequence"/>
</dbReference>
<dbReference type="EMBL" id="JBJQND010000012">
    <property type="protein sequence ID" value="KAL3858958.1"/>
    <property type="molecule type" value="Genomic_DNA"/>
</dbReference>
<evidence type="ECO:0000259" key="3">
    <source>
        <dbReference type="PROSITE" id="PS01180"/>
    </source>
</evidence>
<dbReference type="Pfam" id="PF00431">
    <property type="entry name" value="CUB"/>
    <property type="match status" value="1"/>
</dbReference>
<dbReference type="Gene3D" id="2.60.120.290">
    <property type="entry name" value="Spermadhesin, CUB domain"/>
    <property type="match status" value="1"/>
</dbReference>
<comment type="caution">
    <text evidence="2">Lacks conserved residue(s) required for the propagation of feature annotation.</text>
</comment>
<dbReference type="InterPro" id="IPR035914">
    <property type="entry name" value="Sperma_CUB_dom_sf"/>
</dbReference>
<feature type="non-terminal residue" evidence="4">
    <location>
        <position position="124"/>
    </location>
</feature>
<dbReference type="InterPro" id="IPR000859">
    <property type="entry name" value="CUB_dom"/>
</dbReference>